<dbReference type="RefSeq" id="WP_282838571.1">
    <property type="nucleotide sequence ID" value="NZ_JASCXW010000002.1"/>
</dbReference>
<dbReference type="InterPro" id="IPR050338">
    <property type="entry name" value="DisA"/>
</dbReference>
<gene>
    <name evidence="12" type="primary">cdaA</name>
    <name evidence="10" type="synonym">dacA</name>
    <name evidence="12" type="ORF">QJ521_01160</name>
</gene>
<comment type="catalytic activity">
    <reaction evidence="1 10">
        <text>2 ATP = 3',3'-c-di-AMP + 2 diphosphate</text>
        <dbReference type="Rhea" id="RHEA:35655"/>
        <dbReference type="ChEBI" id="CHEBI:30616"/>
        <dbReference type="ChEBI" id="CHEBI:33019"/>
        <dbReference type="ChEBI" id="CHEBI:71500"/>
        <dbReference type="EC" id="2.7.7.85"/>
    </reaction>
</comment>
<evidence type="ECO:0000313" key="12">
    <source>
        <dbReference type="EMBL" id="MDI6452156.1"/>
    </source>
</evidence>
<dbReference type="InterPro" id="IPR036888">
    <property type="entry name" value="DNA_integrity_DisA_N_sf"/>
</dbReference>
<keyword evidence="5 10" id="KW-0548">Nucleotidyltransferase</keyword>
<dbReference type="PANTHER" id="PTHR34185">
    <property type="entry name" value="DIADENYLATE CYCLASE"/>
    <property type="match status" value="1"/>
</dbReference>
<comment type="caution">
    <text evidence="10">Lacks conserved residue(s) required for the propagation of feature annotation.</text>
</comment>
<comment type="subunit">
    <text evidence="10">Probably a homodimer.</text>
</comment>
<dbReference type="PANTHER" id="PTHR34185:SF1">
    <property type="entry name" value="DIADENYLATE CYCLASE"/>
    <property type="match status" value="1"/>
</dbReference>
<evidence type="ECO:0000256" key="7">
    <source>
        <dbReference type="ARBA" id="ARBA00022840"/>
    </source>
</evidence>
<dbReference type="EC" id="2.7.7.85" evidence="10"/>
<evidence type="ECO:0000256" key="1">
    <source>
        <dbReference type="ARBA" id="ARBA00000877"/>
    </source>
</evidence>
<dbReference type="Gene3D" id="3.40.1700.10">
    <property type="entry name" value="DNA integrity scanning protein, DisA, N-terminal domain"/>
    <property type="match status" value="1"/>
</dbReference>
<sequence>MIFGIPIWKVIVDAYIVWVLVFFLVKVLVSNKRMLSIAISFLFVYILAYFANQFNLLISTPVLTYLAEWMPILMIVIMAPDIRRSLEVVWKADARSETLVMGSEKTKQSIVDAAMYLSSQNIGALITIEKHNTLDQYADRAIMMNSEVSKEVLINIFTPNTPLHDGGVIIRGDSILCAGAYFILSDNENFDKTMGSRHRAGLGISEMTDSLTVIVSEETGHVSIAVEGIMLKINDRDKLMEYINMFMK</sequence>
<keyword evidence="6 10" id="KW-0547">Nucleotide-binding</keyword>
<keyword evidence="13" id="KW-1185">Reference proteome</keyword>
<evidence type="ECO:0000256" key="10">
    <source>
        <dbReference type="HAMAP-Rule" id="MF_01499"/>
    </source>
</evidence>
<comment type="caution">
    <text evidence="12">The sequence shown here is derived from an EMBL/GenBank/DDBJ whole genome shotgun (WGS) entry which is preliminary data.</text>
</comment>
<dbReference type="GO" id="GO:0005524">
    <property type="term" value="F:ATP binding"/>
    <property type="evidence" value="ECO:0007669"/>
    <property type="project" value="UniProtKB-UniRule"/>
</dbReference>
<evidence type="ECO:0000256" key="5">
    <source>
        <dbReference type="ARBA" id="ARBA00022695"/>
    </source>
</evidence>
<accession>A0AAW6U7U4</accession>
<dbReference type="SUPFAM" id="SSF143597">
    <property type="entry name" value="YojJ-like"/>
    <property type="match status" value="1"/>
</dbReference>
<dbReference type="PROSITE" id="PS51794">
    <property type="entry name" value="DAC"/>
    <property type="match status" value="1"/>
</dbReference>
<dbReference type="PIRSF" id="PIRSF004793">
    <property type="entry name" value="UCP004793"/>
    <property type="match status" value="1"/>
</dbReference>
<evidence type="ECO:0000259" key="11">
    <source>
        <dbReference type="PROSITE" id="PS51794"/>
    </source>
</evidence>
<keyword evidence="3 10" id="KW-0808">Transferase</keyword>
<dbReference type="GO" id="GO:0006171">
    <property type="term" value="P:cAMP biosynthetic process"/>
    <property type="evidence" value="ECO:0007669"/>
    <property type="project" value="InterPro"/>
</dbReference>
<dbReference type="InterPro" id="IPR034701">
    <property type="entry name" value="CdaA"/>
</dbReference>
<dbReference type="Proteomes" id="UP001431532">
    <property type="component" value="Unassembled WGS sequence"/>
</dbReference>
<feature type="transmembrane region" description="Helical" evidence="10">
    <location>
        <begin position="6"/>
        <end position="25"/>
    </location>
</feature>
<organism evidence="12 13">
    <name type="scientific">Peloplasma aerotolerans</name>
    <dbReference type="NCBI Taxonomy" id="3044389"/>
    <lineage>
        <taxon>Bacteria</taxon>
        <taxon>Bacillati</taxon>
        <taxon>Mycoplasmatota</taxon>
        <taxon>Mollicutes</taxon>
        <taxon>Acholeplasmatales</taxon>
        <taxon>Acholeplasmataceae</taxon>
        <taxon>Peloplasma</taxon>
    </lineage>
</organism>
<protein>
    <recommendedName>
        <fullName evidence="10">Diadenylate cyclase</fullName>
        <shortName evidence="10">DAC</shortName>
        <ecNumber evidence="10">2.7.7.85</ecNumber>
    </recommendedName>
    <alternativeName>
        <fullName evidence="10">Cyclic-di-AMP synthase</fullName>
        <shortName evidence="10">c-di-AMP synthase</shortName>
    </alternativeName>
</protein>
<dbReference type="AlphaFoldDB" id="A0AAW6U7U4"/>
<comment type="function">
    <text evidence="10">Catalyzes the condensation of 2 ATP molecules into cyclic di-AMP (c-di-AMP), a second messenger used to regulate differing processes in different bacteria.</text>
</comment>
<dbReference type="GO" id="GO:0106408">
    <property type="term" value="F:diadenylate cyclase activity"/>
    <property type="evidence" value="ECO:0007669"/>
    <property type="project" value="UniProtKB-EC"/>
</dbReference>
<feature type="domain" description="DAC" evidence="11">
    <location>
        <begin position="79"/>
        <end position="237"/>
    </location>
</feature>
<comment type="similarity">
    <text evidence="10">Belongs to the adenylate cyclase family. DacA/CdaA subfamily.</text>
</comment>
<keyword evidence="9 10" id="KW-0472">Membrane</keyword>
<dbReference type="NCBIfam" id="TIGR00159">
    <property type="entry name" value="diadenylate cyclase CdaA"/>
    <property type="match status" value="1"/>
</dbReference>
<evidence type="ECO:0000256" key="8">
    <source>
        <dbReference type="ARBA" id="ARBA00022989"/>
    </source>
</evidence>
<keyword evidence="7 10" id="KW-0067">ATP-binding</keyword>
<dbReference type="EMBL" id="JASCXW010000002">
    <property type="protein sequence ID" value="MDI6452156.1"/>
    <property type="molecule type" value="Genomic_DNA"/>
</dbReference>
<dbReference type="InterPro" id="IPR003390">
    <property type="entry name" value="DNA_integrity_scan_DisA_N"/>
</dbReference>
<feature type="transmembrane region" description="Helical" evidence="10">
    <location>
        <begin position="34"/>
        <end position="51"/>
    </location>
</feature>
<evidence type="ECO:0000256" key="4">
    <source>
        <dbReference type="ARBA" id="ARBA00022692"/>
    </source>
</evidence>
<evidence type="ECO:0000256" key="6">
    <source>
        <dbReference type="ARBA" id="ARBA00022741"/>
    </source>
</evidence>
<keyword evidence="8 10" id="KW-1133">Transmembrane helix</keyword>
<keyword evidence="2 10" id="KW-1003">Cell membrane</keyword>
<dbReference type="GO" id="GO:0004016">
    <property type="term" value="F:adenylate cyclase activity"/>
    <property type="evidence" value="ECO:0007669"/>
    <property type="project" value="UniProtKB-UniRule"/>
</dbReference>
<evidence type="ECO:0000256" key="3">
    <source>
        <dbReference type="ARBA" id="ARBA00022679"/>
    </source>
</evidence>
<dbReference type="HAMAP" id="MF_01499">
    <property type="entry name" value="DacA"/>
    <property type="match status" value="1"/>
</dbReference>
<evidence type="ECO:0000256" key="9">
    <source>
        <dbReference type="ARBA" id="ARBA00023136"/>
    </source>
</evidence>
<reference evidence="12" key="1">
    <citation type="submission" date="2023-05" db="EMBL/GenBank/DDBJ databases">
        <title>Mariniplasma microaerophilum sp. nov., a novel anaerobic mollicute isolated from terrestrial mud volcano, Taman Peninsula, Russia.</title>
        <authorList>
            <person name="Khomyakova M.A."/>
            <person name="Merkel A.Y."/>
            <person name="Slobodkin A.I."/>
        </authorList>
    </citation>
    <scope>NUCLEOTIDE SEQUENCE</scope>
    <source>
        <strain evidence="12">M4Ah</strain>
    </source>
</reference>
<name>A0AAW6U7U4_9MOLU</name>
<evidence type="ECO:0000256" key="2">
    <source>
        <dbReference type="ARBA" id="ARBA00022475"/>
    </source>
</evidence>
<evidence type="ECO:0000313" key="13">
    <source>
        <dbReference type="Proteomes" id="UP001431532"/>
    </source>
</evidence>
<proteinExistence type="inferred from homology"/>
<keyword evidence="4 10" id="KW-0812">Transmembrane</keyword>
<feature type="transmembrane region" description="Helical" evidence="10">
    <location>
        <begin position="57"/>
        <end position="77"/>
    </location>
</feature>
<dbReference type="InterPro" id="IPR014046">
    <property type="entry name" value="C-di-AMP_synthase"/>
</dbReference>
<dbReference type="Pfam" id="PF02457">
    <property type="entry name" value="DAC"/>
    <property type="match status" value="1"/>
</dbReference>